<name>A0A2Y9BPG6_9FIRM</name>
<keyword evidence="1" id="KW-0812">Transmembrane</keyword>
<keyword evidence="3" id="KW-0418">Kinase</keyword>
<evidence type="ECO:0000313" key="4">
    <source>
        <dbReference type="Proteomes" id="UP000245845"/>
    </source>
</evidence>
<feature type="domain" description="Sensor histidine kinase NatK-like C-terminal" evidence="2">
    <location>
        <begin position="330"/>
        <end position="434"/>
    </location>
</feature>
<feature type="transmembrane region" description="Helical" evidence="1">
    <location>
        <begin position="131"/>
        <end position="150"/>
    </location>
</feature>
<keyword evidence="1" id="KW-0472">Membrane</keyword>
<organism evidence="3 4">
    <name type="scientific">Faecalicatena orotica</name>
    <dbReference type="NCBI Taxonomy" id="1544"/>
    <lineage>
        <taxon>Bacteria</taxon>
        <taxon>Bacillati</taxon>
        <taxon>Bacillota</taxon>
        <taxon>Clostridia</taxon>
        <taxon>Lachnospirales</taxon>
        <taxon>Lachnospiraceae</taxon>
        <taxon>Faecalicatena</taxon>
    </lineage>
</organism>
<dbReference type="AlphaFoldDB" id="A0A2Y9BPG6"/>
<keyword evidence="4" id="KW-1185">Reference proteome</keyword>
<evidence type="ECO:0000256" key="1">
    <source>
        <dbReference type="SAM" id="Phobius"/>
    </source>
</evidence>
<reference evidence="3 4" key="1">
    <citation type="submission" date="2018-05" db="EMBL/GenBank/DDBJ databases">
        <title>The Hungate 1000. A catalogue of reference genomes from the rumen microbiome.</title>
        <authorList>
            <person name="Kelly W."/>
        </authorList>
    </citation>
    <scope>NUCLEOTIDE SEQUENCE [LARGE SCALE GENOMIC DNA]</scope>
    <source>
        <strain evidence="3 4">NLAE-zl-C242</strain>
    </source>
</reference>
<comment type="caution">
    <text evidence="3">The sequence shown here is derived from an EMBL/GenBank/DDBJ whole genome shotgun (WGS) entry which is preliminary data.</text>
</comment>
<dbReference type="SUPFAM" id="SSF55874">
    <property type="entry name" value="ATPase domain of HSP90 chaperone/DNA topoisomerase II/histidine kinase"/>
    <property type="match status" value="1"/>
</dbReference>
<feature type="transmembrane region" description="Helical" evidence="1">
    <location>
        <begin position="192"/>
        <end position="218"/>
    </location>
</feature>
<keyword evidence="3" id="KW-0808">Transferase</keyword>
<dbReference type="OrthoDB" id="1837658at2"/>
<sequence>MDIYSILNLNFIHFPAELLICEAAFLAKKPRREHFIPRMTGTMFITIVLSGLWMNFIDYISGESLIPYVFLYLGYAVITVLPIFISYDLSILETVFVIAGGYATQHMCYALLRILLYITRQSLEVEGVLRILTQYFLYILWAWLIYLLLVKKNQDKDGLRSEDIRIAIFALVLAVAAVGLSVFYSYPQNAPVNIYTAVLCPAYGFLCCMLVLSMEYYVLRENRMKKEQEIMEQLLQLANAQQKSSKETIDIINIKCHDLKHQLKTFAKMEDRRDRTEYMKEVQQAVSIYDAIFHTGCEALDYILREKSLIFNEYKVAFSCMADGTLINFMHPADIYSLMGNALDNAIERVLLEKEEERSISLHIKKHQDTFLIRLENRCSIVPEFQDGLPVTGKKDKRYHGFGVKSIRYIAEKYHGEMFMNVRDGKFILNVLLPENNQLS</sequence>
<feature type="transmembrane region" description="Helical" evidence="1">
    <location>
        <begin position="166"/>
        <end position="186"/>
    </location>
</feature>
<accession>A0A2Y9BPG6</accession>
<dbReference type="Proteomes" id="UP000245845">
    <property type="component" value="Unassembled WGS sequence"/>
</dbReference>
<dbReference type="InterPro" id="IPR032834">
    <property type="entry name" value="NatK-like_C"/>
</dbReference>
<proteinExistence type="predicted"/>
<feature type="transmembrane region" description="Helical" evidence="1">
    <location>
        <begin position="94"/>
        <end position="119"/>
    </location>
</feature>
<dbReference type="Gene3D" id="3.30.565.10">
    <property type="entry name" value="Histidine kinase-like ATPase, C-terminal domain"/>
    <property type="match status" value="1"/>
</dbReference>
<protein>
    <submittedName>
        <fullName evidence="3">Sensor histidine kinase YesM</fullName>
    </submittedName>
</protein>
<dbReference type="InterPro" id="IPR036890">
    <property type="entry name" value="HATPase_C_sf"/>
</dbReference>
<evidence type="ECO:0000259" key="2">
    <source>
        <dbReference type="Pfam" id="PF14501"/>
    </source>
</evidence>
<dbReference type="EMBL" id="QGDL01000019">
    <property type="protein sequence ID" value="PWJ21558.1"/>
    <property type="molecule type" value="Genomic_DNA"/>
</dbReference>
<dbReference type="Pfam" id="PF14501">
    <property type="entry name" value="HATPase_c_5"/>
    <property type="match status" value="1"/>
</dbReference>
<dbReference type="CDD" id="cd16935">
    <property type="entry name" value="HATPase_AgrC-ComD-like"/>
    <property type="match status" value="1"/>
</dbReference>
<evidence type="ECO:0000313" key="3">
    <source>
        <dbReference type="EMBL" id="PWJ21558.1"/>
    </source>
</evidence>
<feature type="transmembrane region" description="Helical" evidence="1">
    <location>
        <begin position="39"/>
        <end position="57"/>
    </location>
</feature>
<keyword evidence="1" id="KW-1133">Transmembrane helix</keyword>
<dbReference type="GO" id="GO:0016301">
    <property type="term" value="F:kinase activity"/>
    <property type="evidence" value="ECO:0007669"/>
    <property type="project" value="UniProtKB-KW"/>
</dbReference>
<feature type="transmembrane region" description="Helical" evidence="1">
    <location>
        <begin position="69"/>
        <end position="87"/>
    </location>
</feature>
<dbReference type="RefSeq" id="WP_109733596.1">
    <property type="nucleotide sequence ID" value="NZ_BAAACK010000002.1"/>
</dbReference>
<gene>
    <name evidence="3" type="ORF">A8806_11948</name>
</gene>